<dbReference type="GO" id="GO:0003677">
    <property type="term" value="F:DNA binding"/>
    <property type="evidence" value="ECO:0007669"/>
    <property type="project" value="InterPro"/>
</dbReference>
<accession>A0A815IUI0</accession>
<dbReference type="InterPro" id="IPR007889">
    <property type="entry name" value="HTH_Psq"/>
</dbReference>
<evidence type="ECO:0000259" key="2">
    <source>
        <dbReference type="Pfam" id="PF05225"/>
    </source>
</evidence>
<protein>
    <recommendedName>
        <fullName evidence="2">HTH psq-type domain-containing protein</fullName>
    </recommendedName>
</protein>
<dbReference type="Pfam" id="PF05225">
    <property type="entry name" value="HTH_psq"/>
    <property type="match status" value="1"/>
</dbReference>
<dbReference type="AlphaFoldDB" id="A0A815IUI0"/>
<proteinExistence type="predicted"/>
<dbReference type="EMBL" id="CAJNOQ010015772">
    <property type="protein sequence ID" value="CAF1368212.1"/>
    <property type="molecule type" value="Genomic_DNA"/>
</dbReference>
<evidence type="ECO:0000313" key="4">
    <source>
        <dbReference type="EMBL" id="CAF4252261.1"/>
    </source>
</evidence>
<feature type="domain" description="HTH psq-type" evidence="2">
    <location>
        <begin position="16"/>
        <end position="49"/>
    </location>
</feature>
<evidence type="ECO:0000313" key="5">
    <source>
        <dbReference type="Proteomes" id="UP000663829"/>
    </source>
</evidence>
<gene>
    <name evidence="3" type="ORF">GPM918_LOCUS31724</name>
    <name evidence="4" type="ORF">SRO942_LOCUS32375</name>
</gene>
<feature type="coiled-coil region" evidence="1">
    <location>
        <begin position="128"/>
        <end position="155"/>
    </location>
</feature>
<dbReference type="InterPro" id="IPR009057">
    <property type="entry name" value="Homeodomain-like_sf"/>
</dbReference>
<dbReference type="Proteomes" id="UP000681722">
    <property type="component" value="Unassembled WGS sequence"/>
</dbReference>
<keyword evidence="5" id="KW-1185">Reference proteome</keyword>
<organism evidence="3 5">
    <name type="scientific">Didymodactylos carnosus</name>
    <dbReference type="NCBI Taxonomy" id="1234261"/>
    <lineage>
        <taxon>Eukaryota</taxon>
        <taxon>Metazoa</taxon>
        <taxon>Spiralia</taxon>
        <taxon>Gnathifera</taxon>
        <taxon>Rotifera</taxon>
        <taxon>Eurotatoria</taxon>
        <taxon>Bdelloidea</taxon>
        <taxon>Philodinida</taxon>
        <taxon>Philodinidae</taxon>
        <taxon>Didymodactylos</taxon>
    </lineage>
</organism>
<keyword evidence="1" id="KW-0175">Coiled coil</keyword>
<sequence>MPPKYVKFSNIQQYSQEEIQTAIYSIKQGISVRQASHNFNIPYSTLQRHSTNEEESFGSGRQTVFTAEEENHLFHAITVLEEILTTETFVKEIHEKLLSSEFINNLCRSIVESDIFIQTIATLVDNKLNVYETKLSVLEEENKQLKSHIHSIQAKVNDMDQYSKRKDVIITGIPQTPEEDTTKLVINLAKEIGFDLNVKDIYASHRLPSKSQPKPNIVGFLRYTDRTELLKRRRQLKDVNGYQKVYINEHLTKLNLDLFHHARQNLPKHNVYTRY</sequence>
<evidence type="ECO:0000313" key="3">
    <source>
        <dbReference type="EMBL" id="CAF1368212.1"/>
    </source>
</evidence>
<dbReference type="OrthoDB" id="7477775at2759"/>
<dbReference type="Gene3D" id="3.30.70.1820">
    <property type="entry name" value="L1 transposable element, RRM domain"/>
    <property type="match status" value="1"/>
</dbReference>
<evidence type="ECO:0000256" key="1">
    <source>
        <dbReference type="SAM" id="Coils"/>
    </source>
</evidence>
<dbReference type="Proteomes" id="UP000663829">
    <property type="component" value="Unassembled WGS sequence"/>
</dbReference>
<dbReference type="Gene3D" id="1.10.10.60">
    <property type="entry name" value="Homeodomain-like"/>
    <property type="match status" value="1"/>
</dbReference>
<reference evidence="3" key="1">
    <citation type="submission" date="2021-02" db="EMBL/GenBank/DDBJ databases">
        <authorList>
            <person name="Nowell W R."/>
        </authorList>
    </citation>
    <scope>NUCLEOTIDE SEQUENCE</scope>
</reference>
<dbReference type="SUPFAM" id="SSF46689">
    <property type="entry name" value="Homeodomain-like"/>
    <property type="match status" value="1"/>
</dbReference>
<name>A0A815IUI0_9BILA</name>
<comment type="caution">
    <text evidence="3">The sequence shown here is derived from an EMBL/GenBank/DDBJ whole genome shotgun (WGS) entry which is preliminary data.</text>
</comment>
<dbReference type="EMBL" id="CAJOBC010073998">
    <property type="protein sequence ID" value="CAF4252261.1"/>
    <property type="molecule type" value="Genomic_DNA"/>
</dbReference>